<dbReference type="PANTHER" id="PTHR23032">
    <property type="entry name" value="BRO1 DOMAIN-CONTAINING PROTEIN BROX"/>
    <property type="match status" value="1"/>
</dbReference>
<comment type="caution">
    <text evidence="3">The sequence shown here is derived from an EMBL/GenBank/DDBJ whole genome shotgun (WGS) entry which is preliminary data.</text>
</comment>
<feature type="domain" description="BRO1" evidence="2">
    <location>
        <begin position="29"/>
        <end position="411"/>
    </location>
</feature>
<protein>
    <recommendedName>
        <fullName evidence="2">BRO1 domain-containing protein</fullName>
    </recommendedName>
</protein>
<dbReference type="EMBL" id="JAAGAX010000006">
    <property type="protein sequence ID" value="KAF2312314.1"/>
    <property type="molecule type" value="Genomic_DNA"/>
</dbReference>
<organism evidence="3 4">
    <name type="scientific">Hevea brasiliensis</name>
    <name type="common">Para rubber tree</name>
    <name type="synonym">Siphonia brasiliensis</name>
    <dbReference type="NCBI Taxonomy" id="3981"/>
    <lineage>
        <taxon>Eukaryota</taxon>
        <taxon>Viridiplantae</taxon>
        <taxon>Streptophyta</taxon>
        <taxon>Embryophyta</taxon>
        <taxon>Tracheophyta</taxon>
        <taxon>Spermatophyta</taxon>
        <taxon>Magnoliopsida</taxon>
        <taxon>eudicotyledons</taxon>
        <taxon>Gunneridae</taxon>
        <taxon>Pentapetalae</taxon>
        <taxon>rosids</taxon>
        <taxon>fabids</taxon>
        <taxon>Malpighiales</taxon>
        <taxon>Euphorbiaceae</taxon>
        <taxon>Crotonoideae</taxon>
        <taxon>Micrandreae</taxon>
        <taxon>Hevea</taxon>
    </lineage>
</organism>
<gene>
    <name evidence="3" type="ORF">GH714_034181</name>
</gene>
<dbReference type="InterPro" id="IPR004328">
    <property type="entry name" value="BRO1_dom"/>
</dbReference>
<accession>A0A6A6MGA7</accession>
<keyword evidence="4" id="KW-1185">Reference proteome</keyword>
<dbReference type="PROSITE" id="PS51180">
    <property type="entry name" value="BRO1"/>
    <property type="match status" value="1"/>
</dbReference>
<evidence type="ECO:0000259" key="2">
    <source>
        <dbReference type="PROSITE" id="PS51180"/>
    </source>
</evidence>
<comment type="similarity">
    <text evidence="1">Belongs to the BROX family.</text>
</comment>
<dbReference type="InterPro" id="IPR038898">
    <property type="entry name" value="BROX"/>
</dbReference>
<dbReference type="SMART" id="SM01041">
    <property type="entry name" value="BRO1"/>
    <property type="match status" value="1"/>
</dbReference>
<dbReference type="Pfam" id="PF03097">
    <property type="entry name" value="BRO1"/>
    <property type="match status" value="1"/>
</dbReference>
<proteinExistence type="inferred from homology"/>
<dbReference type="InterPro" id="IPR038499">
    <property type="entry name" value="BRO1_sf"/>
</dbReference>
<dbReference type="CDD" id="cd09034">
    <property type="entry name" value="BRO1_Alix_like"/>
    <property type="match status" value="1"/>
</dbReference>
<dbReference type="Proteomes" id="UP000467840">
    <property type="component" value="Chromosome 14"/>
</dbReference>
<dbReference type="Gene3D" id="1.25.40.280">
    <property type="entry name" value="alix/aip1 like domains"/>
    <property type="match status" value="1"/>
</dbReference>
<name>A0A6A6MGA7_HEVBR</name>
<dbReference type="PANTHER" id="PTHR23032:SF12">
    <property type="entry name" value="BRO1 DOMAIN-CONTAINING PROTEIN"/>
    <property type="match status" value="1"/>
</dbReference>
<reference evidence="3 4" key="1">
    <citation type="journal article" date="2020" name="Mol. Plant">
        <title>The Chromosome-Based Rubber Tree Genome Provides New Insights into Spurge Genome Evolution and Rubber Biosynthesis.</title>
        <authorList>
            <person name="Liu J."/>
            <person name="Shi C."/>
            <person name="Shi C.C."/>
            <person name="Li W."/>
            <person name="Zhang Q.J."/>
            <person name="Zhang Y."/>
            <person name="Li K."/>
            <person name="Lu H.F."/>
            <person name="Shi C."/>
            <person name="Zhu S.T."/>
            <person name="Xiao Z.Y."/>
            <person name="Nan H."/>
            <person name="Yue Y."/>
            <person name="Zhu X.G."/>
            <person name="Wu Y."/>
            <person name="Hong X.N."/>
            <person name="Fan G.Y."/>
            <person name="Tong Y."/>
            <person name="Zhang D."/>
            <person name="Mao C.L."/>
            <person name="Liu Y.L."/>
            <person name="Hao S.J."/>
            <person name="Liu W.Q."/>
            <person name="Lv M.Q."/>
            <person name="Zhang H.B."/>
            <person name="Liu Y."/>
            <person name="Hu-Tang G.R."/>
            <person name="Wang J.P."/>
            <person name="Wang J.H."/>
            <person name="Sun Y.H."/>
            <person name="Ni S.B."/>
            <person name="Chen W.B."/>
            <person name="Zhang X.C."/>
            <person name="Jiao Y.N."/>
            <person name="Eichler E.E."/>
            <person name="Li G.H."/>
            <person name="Liu X."/>
            <person name="Gao L.Z."/>
        </authorList>
    </citation>
    <scope>NUCLEOTIDE SEQUENCE [LARGE SCALE GENOMIC DNA]</scope>
    <source>
        <strain evidence="4">cv. GT1</strain>
        <tissue evidence="3">Leaf</tissue>
    </source>
</reference>
<dbReference type="AlphaFoldDB" id="A0A6A6MGA7"/>
<evidence type="ECO:0000313" key="3">
    <source>
        <dbReference type="EMBL" id="KAF2312314.1"/>
    </source>
</evidence>
<evidence type="ECO:0000256" key="1">
    <source>
        <dbReference type="ARBA" id="ARBA00008901"/>
    </source>
</evidence>
<sequence>MGCLASTQKNSGGNGRWPRNVGEVAVFVPGMRIPKPVDFTQPFGDGLSRDLVERLSALRTRIVVMAGQEAPRATKPRRTATQHGGSTMADLQQALEDYLPVLLGLAENGNQLKHELQFSWLNQEDTAEETTMSNSWYEVLSVLHLMAMLSLSQANLLLPITSNDGHLSKLSEERRRACIDIFLKAAGYLNFSIQHVLPQFPPELRKDLPLDLAEGVLQALCLQALGQGVDVQLGMAIDSVKATMAVKRRLACEMVKYWHQAQENIEGLPLTNGWGEKHKLFIQWKYAEAKAAAYYYHGSILDEGNTETCKETAIAAQQAAEVLCKESNKACESFHMTPPVSRNPTLWGTSKFLSEKIPRDKSSKVQSNEDPYNNEMILQTAPALPDFALSLKPDEYQLPLVDPSWNDHIQS</sequence>
<evidence type="ECO:0000313" key="4">
    <source>
        <dbReference type="Proteomes" id="UP000467840"/>
    </source>
</evidence>